<dbReference type="GO" id="GO:0042147">
    <property type="term" value="P:retrograde transport, endosome to Golgi"/>
    <property type="evidence" value="ECO:0007669"/>
    <property type="project" value="InterPro"/>
</dbReference>
<organism evidence="10 11">
    <name type="scientific">Acaulospora morrowiae</name>
    <dbReference type="NCBI Taxonomy" id="94023"/>
    <lineage>
        <taxon>Eukaryota</taxon>
        <taxon>Fungi</taxon>
        <taxon>Fungi incertae sedis</taxon>
        <taxon>Mucoromycota</taxon>
        <taxon>Glomeromycotina</taxon>
        <taxon>Glomeromycetes</taxon>
        <taxon>Diversisporales</taxon>
        <taxon>Acaulosporaceae</taxon>
        <taxon>Acaulospora</taxon>
    </lineage>
</organism>
<dbReference type="InterPro" id="IPR038260">
    <property type="entry name" value="Vps53_C_sf"/>
</dbReference>
<dbReference type="EMBL" id="CAJVPV010018152">
    <property type="protein sequence ID" value="CAG8705701.1"/>
    <property type="molecule type" value="Genomic_DNA"/>
</dbReference>
<keyword evidence="5" id="KW-0333">Golgi apparatus</keyword>
<dbReference type="Pfam" id="PF16854">
    <property type="entry name" value="VPS53_C"/>
    <property type="match status" value="1"/>
</dbReference>
<evidence type="ECO:0000313" key="10">
    <source>
        <dbReference type="EMBL" id="CAG8705701.1"/>
    </source>
</evidence>
<evidence type="ECO:0000256" key="3">
    <source>
        <dbReference type="ARBA" id="ARBA00008628"/>
    </source>
</evidence>
<dbReference type="InterPro" id="IPR031745">
    <property type="entry name" value="Vps53_C"/>
</dbReference>
<feature type="non-terminal residue" evidence="10">
    <location>
        <position position="503"/>
    </location>
</feature>
<reference evidence="10" key="1">
    <citation type="submission" date="2021-06" db="EMBL/GenBank/DDBJ databases">
        <authorList>
            <person name="Kallberg Y."/>
            <person name="Tangrot J."/>
            <person name="Rosling A."/>
        </authorList>
    </citation>
    <scope>NUCLEOTIDE SEQUENCE</scope>
    <source>
        <strain evidence="10">CL551</strain>
    </source>
</reference>
<dbReference type="OrthoDB" id="10261632at2759"/>
<keyword evidence="11" id="KW-1185">Reference proteome</keyword>
<evidence type="ECO:0000259" key="9">
    <source>
        <dbReference type="Pfam" id="PF16854"/>
    </source>
</evidence>
<evidence type="ECO:0000313" key="11">
    <source>
        <dbReference type="Proteomes" id="UP000789342"/>
    </source>
</evidence>
<feature type="domain" description="Vps53 N-terminal" evidence="8">
    <location>
        <begin position="1"/>
        <end position="78"/>
    </location>
</feature>
<dbReference type="InterPro" id="IPR039766">
    <property type="entry name" value="Vps53"/>
</dbReference>
<dbReference type="Gene3D" id="1.10.357.110">
    <property type="entry name" value="Vacuolar protein sorting-associated protein 53, C-terminus"/>
    <property type="match status" value="1"/>
</dbReference>
<protein>
    <submittedName>
        <fullName evidence="10">8236_t:CDS:1</fullName>
    </submittedName>
</protein>
<comment type="subcellular location">
    <subcellularLocation>
        <location evidence="2">Endosome membrane</location>
        <topology evidence="2">Peripheral membrane protein</topology>
    </subcellularLocation>
    <subcellularLocation>
        <location evidence="1">Golgi apparatus</location>
        <location evidence="1">trans-Golgi network membrane</location>
        <topology evidence="1">Peripheral membrane protein</topology>
    </subcellularLocation>
</comment>
<keyword evidence="4" id="KW-0967">Endosome</keyword>
<gene>
    <name evidence="10" type="ORF">AMORRO_LOCUS12389</name>
</gene>
<dbReference type="GO" id="GO:0010008">
    <property type="term" value="C:endosome membrane"/>
    <property type="evidence" value="ECO:0007669"/>
    <property type="project" value="UniProtKB-SubCell"/>
</dbReference>
<dbReference type="AlphaFoldDB" id="A0A9N9HTY7"/>
<dbReference type="GO" id="GO:0005829">
    <property type="term" value="C:cytosol"/>
    <property type="evidence" value="ECO:0007669"/>
    <property type="project" value="GOC"/>
</dbReference>
<evidence type="ECO:0000256" key="2">
    <source>
        <dbReference type="ARBA" id="ARBA00004481"/>
    </source>
</evidence>
<proteinExistence type="inferred from homology"/>
<evidence type="ECO:0000256" key="6">
    <source>
        <dbReference type="ARBA" id="ARBA00023136"/>
    </source>
</evidence>
<comment type="caution">
    <text evidence="10">The sequence shown here is derived from an EMBL/GenBank/DDBJ whole genome shotgun (WGS) entry which is preliminary data.</text>
</comment>
<dbReference type="Pfam" id="PF04100">
    <property type="entry name" value="Vps53_N"/>
    <property type="match status" value="1"/>
</dbReference>
<evidence type="ECO:0000256" key="1">
    <source>
        <dbReference type="ARBA" id="ARBA00004150"/>
    </source>
</evidence>
<evidence type="ECO:0000256" key="4">
    <source>
        <dbReference type="ARBA" id="ARBA00022753"/>
    </source>
</evidence>
<evidence type="ECO:0000256" key="7">
    <source>
        <dbReference type="SAM" id="MobiDB-lite"/>
    </source>
</evidence>
<dbReference type="Proteomes" id="UP000789342">
    <property type="component" value="Unassembled WGS sequence"/>
</dbReference>
<name>A0A9N9HTY7_9GLOM</name>
<dbReference type="PANTHER" id="PTHR12820:SF0">
    <property type="entry name" value="VACUOLAR PROTEIN SORTING-ASSOCIATED PROTEIN 53 HOMOLOG"/>
    <property type="match status" value="1"/>
</dbReference>
<accession>A0A9N9HTY7</accession>
<keyword evidence="6" id="KW-0472">Membrane</keyword>
<dbReference type="InterPro" id="IPR007234">
    <property type="entry name" value="Vps53_N"/>
</dbReference>
<feature type="domain" description="Vps53 C-terminal" evidence="9">
    <location>
        <begin position="297"/>
        <end position="381"/>
    </location>
</feature>
<feature type="region of interest" description="Disordered" evidence="7">
    <location>
        <begin position="481"/>
        <end position="503"/>
    </location>
</feature>
<dbReference type="PANTHER" id="PTHR12820">
    <property type="entry name" value="VACUOLAR SORTING PROTEIN 53"/>
    <property type="match status" value="1"/>
</dbReference>
<comment type="similarity">
    <text evidence="3">Belongs to the VPS53 family.</text>
</comment>
<evidence type="ECO:0000256" key="5">
    <source>
        <dbReference type="ARBA" id="ARBA00023034"/>
    </source>
</evidence>
<evidence type="ECO:0000259" key="8">
    <source>
        <dbReference type="Pfam" id="PF04100"/>
    </source>
</evidence>
<sequence>NELDVKTLLKNLQLTIEFESQLLKRFSNADHQKISMAENTASEINFNKSISVAFEPYLGLYIDAEDKNLSEMIASYRTEPVPDDDSSTSVLQSSTDLFYFYRETLANCARLSTKKPFFDLCNVFAKWLRVYANEVLTGRLPKEERKAMTRDELKLACFVLNTADYCYITTSQLEEKLKEKIDDEYKGNINFDTERNCFLNVVSATIKSLVRGVESCYEPALIAMTRIQWNNLDSVGDQSGYVTLFHSTLRSNVVIIHKDITNNRYFRTFCDKFIESFVSKLISNLLKCKPISEVGAEQMLLDVHALKTSLLEMPTMGMENPAPPPTTFTKIVNKGISKVEVILKTVLTPHDPHDGLVENYILLIADKNLGNFQKILELKGLKKAEQQQIIDVFQQRVLNHPDLPENSNIMSSVTLPTFITPSMPSSFPTLFSTPIGGGLNSVVPATAERLASGIASSAIADQSGAAAKKFNESFRKVLKGRGWRKKEGNDGNGNDSFAKKNDK</sequence>
<dbReference type="GO" id="GO:0000938">
    <property type="term" value="C:GARP complex"/>
    <property type="evidence" value="ECO:0007669"/>
    <property type="project" value="InterPro"/>
</dbReference>